<dbReference type="PANTHER" id="PTHR11142:SF0">
    <property type="entry name" value="TRNA PSEUDOURIDINE SYNTHASE-LIKE 1"/>
    <property type="match status" value="1"/>
</dbReference>
<keyword evidence="3 4" id="KW-0413">Isomerase</keyword>
<comment type="caution">
    <text evidence="7">The sequence shown here is derived from an EMBL/GenBank/DDBJ whole genome shotgun (WGS) entry which is preliminary data.</text>
</comment>
<evidence type="ECO:0000256" key="3">
    <source>
        <dbReference type="ARBA" id="ARBA00023235"/>
    </source>
</evidence>
<dbReference type="Pfam" id="PF01416">
    <property type="entry name" value="PseudoU_synth_1"/>
    <property type="match status" value="2"/>
</dbReference>
<dbReference type="InterPro" id="IPR020097">
    <property type="entry name" value="PsdUridine_synth_TruA_a/b_dom"/>
</dbReference>
<dbReference type="InterPro" id="IPR001406">
    <property type="entry name" value="PsdUridine_synth_TruA"/>
</dbReference>
<dbReference type="AlphaFoldDB" id="A0A6A5CE97"/>
<protein>
    <recommendedName>
        <fullName evidence="4">tRNA pseudouridine synthase</fullName>
        <ecNumber evidence="4">5.4.99.12</ecNumber>
    </recommendedName>
</protein>
<organism evidence="7 8">
    <name type="scientific">Naegleria fowleri</name>
    <name type="common">Brain eating amoeba</name>
    <dbReference type="NCBI Taxonomy" id="5763"/>
    <lineage>
        <taxon>Eukaryota</taxon>
        <taxon>Discoba</taxon>
        <taxon>Heterolobosea</taxon>
        <taxon>Tetramitia</taxon>
        <taxon>Eutetramitia</taxon>
        <taxon>Vahlkampfiidae</taxon>
        <taxon>Naegleria</taxon>
    </lineage>
</organism>
<dbReference type="CDD" id="cd02570">
    <property type="entry name" value="PseudoU_synth_EcTruA"/>
    <property type="match status" value="1"/>
</dbReference>
<comment type="similarity">
    <text evidence="1 4">Belongs to the tRNA pseudouridine synthase TruA family.</text>
</comment>
<feature type="region of interest" description="Disordered" evidence="5">
    <location>
        <begin position="365"/>
        <end position="387"/>
    </location>
</feature>
<dbReference type="SUPFAM" id="SSF55120">
    <property type="entry name" value="Pseudouridine synthase"/>
    <property type="match status" value="1"/>
</dbReference>
<proteinExistence type="inferred from homology"/>
<dbReference type="GO" id="GO:0031119">
    <property type="term" value="P:tRNA pseudouridine synthesis"/>
    <property type="evidence" value="ECO:0007669"/>
    <property type="project" value="TreeGrafter"/>
</dbReference>
<dbReference type="PANTHER" id="PTHR11142">
    <property type="entry name" value="PSEUDOURIDYLATE SYNTHASE"/>
    <property type="match status" value="1"/>
</dbReference>
<evidence type="ECO:0000259" key="6">
    <source>
        <dbReference type="Pfam" id="PF01416"/>
    </source>
</evidence>
<reference evidence="7 8" key="1">
    <citation type="journal article" date="2019" name="Sci. Rep.">
        <title>Nanopore sequencing improves the draft genome of the human pathogenic amoeba Naegleria fowleri.</title>
        <authorList>
            <person name="Liechti N."/>
            <person name="Schurch N."/>
            <person name="Bruggmann R."/>
            <person name="Wittwer M."/>
        </authorList>
    </citation>
    <scope>NUCLEOTIDE SEQUENCE [LARGE SCALE GENOMIC DNA]</scope>
    <source>
        <strain evidence="7 8">ATCC 30894</strain>
    </source>
</reference>
<gene>
    <name evidence="7" type="ORF">FDP41_007815</name>
</gene>
<dbReference type="InterPro" id="IPR020094">
    <property type="entry name" value="TruA/RsuA/RluB/E/F_N"/>
</dbReference>
<dbReference type="VEuPathDB" id="AmoebaDB:NfTy_005650"/>
<evidence type="ECO:0000256" key="4">
    <source>
        <dbReference type="RuleBase" id="RU003792"/>
    </source>
</evidence>
<evidence type="ECO:0000313" key="8">
    <source>
        <dbReference type="Proteomes" id="UP000444721"/>
    </source>
</evidence>
<dbReference type="OrthoDB" id="271910at2759"/>
<accession>A0A6A5CE97</accession>
<dbReference type="VEuPathDB" id="AmoebaDB:NF0018300"/>
<dbReference type="EMBL" id="VFQX01000004">
    <property type="protein sequence ID" value="KAF0983900.1"/>
    <property type="molecule type" value="Genomic_DNA"/>
</dbReference>
<dbReference type="HAMAP" id="MF_00171">
    <property type="entry name" value="TruA"/>
    <property type="match status" value="1"/>
</dbReference>
<dbReference type="InterPro" id="IPR020103">
    <property type="entry name" value="PsdUridine_synth_cat_dom_sf"/>
</dbReference>
<dbReference type="RefSeq" id="XP_044568613.1">
    <property type="nucleotide sequence ID" value="XM_044711601.1"/>
</dbReference>
<dbReference type="EC" id="5.4.99.12" evidence="4"/>
<evidence type="ECO:0000256" key="1">
    <source>
        <dbReference type="ARBA" id="ARBA00009375"/>
    </source>
</evidence>
<dbReference type="Gene3D" id="3.30.70.580">
    <property type="entry name" value="Pseudouridine synthase I, catalytic domain, N-terminal subdomain"/>
    <property type="match status" value="1"/>
</dbReference>
<dbReference type="OMA" id="RKYSYHI"/>
<dbReference type="Proteomes" id="UP000444721">
    <property type="component" value="Unassembled WGS sequence"/>
</dbReference>
<dbReference type="GeneID" id="68115033"/>
<dbReference type="GO" id="GO:0160147">
    <property type="term" value="F:tRNA pseudouridine(38-40) synthase activity"/>
    <property type="evidence" value="ECO:0007669"/>
    <property type="project" value="UniProtKB-EC"/>
</dbReference>
<feature type="domain" description="Pseudouridine synthase I TruA alpha/beta" evidence="6">
    <location>
        <begin position="70"/>
        <end position="178"/>
    </location>
</feature>
<keyword evidence="2 4" id="KW-0819">tRNA processing</keyword>
<comment type="catalytic activity">
    <reaction evidence="4">
        <text>uridine(38/39/40) in tRNA = pseudouridine(38/39/40) in tRNA</text>
        <dbReference type="Rhea" id="RHEA:22376"/>
        <dbReference type="Rhea" id="RHEA-COMP:10085"/>
        <dbReference type="Rhea" id="RHEA-COMP:10087"/>
        <dbReference type="ChEBI" id="CHEBI:65314"/>
        <dbReference type="ChEBI" id="CHEBI:65315"/>
        <dbReference type="EC" id="5.4.99.12"/>
    </reaction>
</comment>
<keyword evidence="8" id="KW-1185">Reference proteome</keyword>
<feature type="domain" description="Pseudouridine synthase I TruA alpha/beta" evidence="6">
    <location>
        <begin position="245"/>
        <end position="366"/>
    </location>
</feature>
<dbReference type="VEuPathDB" id="AmoebaDB:FDP41_007815"/>
<evidence type="ECO:0000313" key="7">
    <source>
        <dbReference type="EMBL" id="KAF0983900.1"/>
    </source>
</evidence>
<dbReference type="Gene3D" id="3.30.70.660">
    <property type="entry name" value="Pseudouridine synthase I, catalytic domain, C-terminal subdomain"/>
    <property type="match status" value="1"/>
</dbReference>
<dbReference type="GO" id="GO:0003723">
    <property type="term" value="F:RNA binding"/>
    <property type="evidence" value="ECO:0007669"/>
    <property type="project" value="InterPro"/>
</dbReference>
<evidence type="ECO:0000256" key="2">
    <source>
        <dbReference type="ARBA" id="ARBA00022694"/>
    </source>
</evidence>
<evidence type="ECO:0000256" key="5">
    <source>
        <dbReference type="SAM" id="MobiDB-lite"/>
    </source>
</evidence>
<name>A0A6A5CE97_NAEFO</name>
<sequence>MLKNLCTINNHFKKLSGSHVNLRFSVIPNTITNSERLPKTNNNLMRLFSTTVRNLSNSTTSKSIRYKLIFQYKGTNFEGYQKQNNKGQARGNTVQRNIEEALHKFFNTNSIYVVGSSRTDAGVHALHNTCHFDVDREIIERRKNHSLKSIVFGVNSYLRDLDIVICACEQKDNTFHCRHNVKEREYQYRVLLVGPKPDIAYRVPFIQDQFYLVNGVPISVGEIPDFSGTPMSLDTHFNIEAVREACSYFVGTHNFNNFCRSDLPERISRMKTVHLVEVQEHSIGQDQTLSPLHFSAAKCREIRFVIRGKSFLHNQVRIMVDALIKVGLNKISPYRIRSALENPYIKFPEKGCVPPHGLYLTNVVYNTPENNPSEEHSDHEDDEEGSE</sequence>
<dbReference type="InterPro" id="IPR020095">
    <property type="entry name" value="PsdUridine_synth_TruA_C"/>
</dbReference>